<evidence type="ECO:0000256" key="1">
    <source>
        <dbReference type="ARBA" id="ARBA00022448"/>
    </source>
</evidence>
<dbReference type="InterPro" id="IPR001849">
    <property type="entry name" value="PH_domain"/>
</dbReference>
<dbReference type="InterPro" id="IPR011993">
    <property type="entry name" value="PH-like_dom_sf"/>
</dbReference>
<evidence type="ECO:0000259" key="4">
    <source>
        <dbReference type="PROSITE" id="PS50003"/>
    </source>
</evidence>
<proteinExistence type="predicted"/>
<dbReference type="Gene3D" id="2.30.29.30">
    <property type="entry name" value="Pleckstrin-homology domain (PH domain)/Phosphotyrosine-binding domain (PTB)"/>
    <property type="match status" value="1"/>
</dbReference>
<dbReference type="Pfam" id="PF00169">
    <property type="entry name" value="PH"/>
    <property type="match status" value="1"/>
</dbReference>
<sequence length="307" mass="35080">MEGSLSKWTNVVKGWQYRWFVLDVNSGLLSYYTSREKMVRGVRRGCVRLKGAVIGIDDQDDSTFTITVDSKTFHFQAKNSVERETWVTYLQETILRHAYGIKSHAVNTLRLNHNPARVLPTLEEFDRNLAEADVYLQILINRCKILEDRMNSMTDEDRTKCDVILKDTLNMLEQVKHTIVLLQIAKNTAYPVNGSYQPTRRHSAGIDNQDFVNSMDMGSEALDLVGFASIPSGSTIVPEISYSSSDEDDFFDAVSNDDYFDPKKRSGGDPSTTTTTTKKVKEVLKLFSFKKTQLNSSRFFFFFLRII</sequence>
<protein>
    <submittedName>
        <fullName evidence="5">Oxysterol-binding protein-related protein 9</fullName>
    </submittedName>
</protein>
<dbReference type="GO" id="GO:0016020">
    <property type="term" value="C:membrane"/>
    <property type="evidence" value="ECO:0007669"/>
    <property type="project" value="TreeGrafter"/>
</dbReference>
<dbReference type="AlphaFoldDB" id="A0A8D8WKR0"/>
<keyword evidence="1" id="KW-0813">Transport</keyword>
<evidence type="ECO:0000256" key="3">
    <source>
        <dbReference type="ARBA" id="ARBA00023121"/>
    </source>
</evidence>
<dbReference type="FunFam" id="2.30.29.30:FF:000089">
    <property type="entry name" value="Oxysterol-binding protein"/>
    <property type="match status" value="1"/>
</dbReference>
<evidence type="ECO:0000256" key="2">
    <source>
        <dbReference type="ARBA" id="ARBA00023055"/>
    </source>
</evidence>
<dbReference type="PANTHER" id="PTHR10972">
    <property type="entry name" value="OXYSTEROL-BINDING PROTEIN-RELATED"/>
    <property type="match status" value="1"/>
</dbReference>
<dbReference type="GO" id="GO:0005794">
    <property type="term" value="C:Golgi apparatus"/>
    <property type="evidence" value="ECO:0007669"/>
    <property type="project" value="TreeGrafter"/>
</dbReference>
<evidence type="ECO:0000313" key="5">
    <source>
        <dbReference type="EMBL" id="CAG6661790.1"/>
    </source>
</evidence>
<dbReference type="InterPro" id="IPR000648">
    <property type="entry name" value="Oxysterol-bd"/>
</dbReference>
<dbReference type="GO" id="GO:0006869">
    <property type="term" value="P:lipid transport"/>
    <property type="evidence" value="ECO:0007669"/>
    <property type="project" value="UniProtKB-KW"/>
</dbReference>
<accession>A0A8D8WKR0</accession>
<reference evidence="5" key="1">
    <citation type="submission" date="2021-05" db="EMBL/GenBank/DDBJ databases">
        <authorList>
            <person name="Alioto T."/>
            <person name="Alioto T."/>
            <person name="Gomez Garrido J."/>
        </authorList>
    </citation>
    <scope>NUCLEOTIDE SEQUENCE</scope>
</reference>
<dbReference type="SMART" id="SM00233">
    <property type="entry name" value="PH"/>
    <property type="match status" value="1"/>
</dbReference>
<dbReference type="GO" id="GO:0032934">
    <property type="term" value="F:sterol binding"/>
    <property type="evidence" value="ECO:0007669"/>
    <property type="project" value="TreeGrafter"/>
</dbReference>
<dbReference type="CDD" id="cd13290">
    <property type="entry name" value="PH_ORP9"/>
    <property type="match status" value="1"/>
</dbReference>
<keyword evidence="3" id="KW-0446">Lipid-binding</keyword>
<dbReference type="GO" id="GO:0005829">
    <property type="term" value="C:cytosol"/>
    <property type="evidence" value="ECO:0007669"/>
    <property type="project" value="TreeGrafter"/>
</dbReference>
<feature type="domain" description="PH" evidence="4">
    <location>
        <begin position="1"/>
        <end position="95"/>
    </location>
</feature>
<name>A0A8D8WKR0_9HEMI</name>
<dbReference type="EMBL" id="HBUF01200702">
    <property type="protein sequence ID" value="CAG6661790.1"/>
    <property type="molecule type" value="Transcribed_RNA"/>
</dbReference>
<dbReference type="PROSITE" id="PS50003">
    <property type="entry name" value="PH_DOMAIN"/>
    <property type="match status" value="1"/>
</dbReference>
<keyword evidence="2" id="KW-0445">Lipid transport</keyword>
<dbReference type="SUPFAM" id="SSF50729">
    <property type="entry name" value="PH domain-like"/>
    <property type="match status" value="1"/>
</dbReference>
<dbReference type="PANTHER" id="PTHR10972:SF200">
    <property type="entry name" value="OXYSTEROL-BINDING PROTEIN-RELATED PROTEIN 9"/>
    <property type="match status" value="1"/>
</dbReference>
<organism evidence="5">
    <name type="scientific">Cacopsylla melanoneura</name>
    <dbReference type="NCBI Taxonomy" id="428564"/>
    <lineage>
        <taxon>Eukaryota</taxon>
        <taxon>Metazoa</taxon>
        <taxon>Ecdysozoa</taxon>
        <taxon>Arthropoda</taxon>
        <taxon>Hexapoda</taxon>
        <taxon>Insecta</taxon>
        <taxon>Pterygota</taxon>
        <taxon>Neoptera</taxon>
        <taxon>Paraneoptera</taxon>
        <taxon>Hemiptera</taxon>
        <taxon>Sternorrhyncha</taxon>
        <taxon>Psylloidea</taxon>
        <taxon>Psyllidae</taxon>
        <taxon>Psyllinae</taxon>
        <taxon>Cacopsylla</taxon>
    </lineage>
</organism>